<evidence type="ECO:0000256" key="2">
    <source>
        <dbReference type="ARBA" id="ARBA00023002"/>
    </source>
</evidence>
<protein>
    <submittedName>
        <fullName evidence="5">Gfo/Idh/MocA family oxidoreductase</fullName>
    </submittedName>
</protein>
<dbReference type="Pfam" id="PF01408">
    <property type="entry name" value="GFO_IDH_MocA"/>
    <property type="match status" value="1"/>
</dbReference>
<keyword evidence="2" id="KW-0560">Oxidoreductase</keyword>
<dbReference type="OrthoDB" id="9815825at2"/>
<evidence type="ECO:0000259" key="4">
    <source>
        <dbReference type="Pfam" id="PF22725"/>
    </source>
</evidence>
<dbReference type="SUPFAM" id="SSF55347">
    <property type="entry name" value="Glyceraldehyde-3-phosphate dehydrogenase-like, C-terminal domain"/>
    <property type="match status" value="1"/>
</dbReference>
<dbReference type="InterPro" id="IPR055170">
    <property type="entry name" value="GFO_IDH_MocA-like_dom"/>
</dbReference>
<dbReference type="PANTHER" id="PTHR22604:SF105">
    <property type="entry name" value="TRANS-1,2-DIHYDROBENZENE-1,2-DIOL DEHYDROGENASE"/>
    <property type="match status" value="1"/>
</dbReference>
<dbReference type="RefSeq" id="WP_126017430.1">
    <property type="nucleotide sequence ID" value="NZ_CP034437.1"/>
</dbReference>
<reference evidence="6" key="1">
    <citation type="submission" date="2018-12" db="EMBL/GenBank/DDBJ databases">
        <title>Genome sequence of Peanibacillus sp.</title>
        <authorList>
            <person name="Subramani G."/>
            <person name="Srinivasan S."/>
            <person name="Kim M.K."/>
        </authorList>
    </citation>
    <scope>NUCLEOTIDE SEQUENCE [LARGE SCALE GENOMIC DNA]</scope>
    <source>
        <strain evidence="6">18JY67-1</strain>
    </source>
</reference>
<organism evidence="5 6">
    <name type="scientific">Paenibacillus albus</name>
    <dbReference type="NCBI Taxonomy" id="2495582"/>
    <lineage>
        <taxon>Bacteria</taxon>
        <taxon>Bacillati</taxon>
        <taxon>Bacillota</taxon>
        <taxon>Bacilli</taxon>
        <taxon>Bacillales</taxon>
        <taxon>Paenibacillaceae</taxon>
        <taxon>Paenibacillus</taxon>
    </lineage>
</organism>
<feature type="domain" description="GFO/IDH/MocA-like oxidoreductase" evidence="4">
    <location>
        <begin position="135"/>
        <end position="252"/>
    </location>
</feature>
<comment type="similarity">
    <text evidence="1">Belongs to the Gfo/Idh/MocA family.</text>
</comment>
<feature type="domain" description="Gfo/Idh/MocA-like oxidoreductase N-terminal" evidence="3">
    <location>
        <begin position="8"/>
        <end position="123"/>
    </location>
</feature>
<dbReference type="SUPFAM" id="SSF51735">
    <property type="entry name" value="NAD(P)-binding Rossmann-fold domains"/>
    <property type="match status" value="1"/>
</dbReference>
<dbReference type="GO" id="GO:0000166">
    <property type="term" value="F:nucleotide binding"/>
    <property type="evidence" value="ECO:0007669"/>
    <property type="project" value="InterPro"/>
</dbReference>
<name>A0A3S9A7U3_9BACL</name>
<dbReference type="GO" id="GO:0016491">
    <property type="term" value="F:oxidoreductase activity"/>
    <property type="evidence" value="ECO:0007669"/>
    <property type="project" value="UniProtKB-KW"/>
</dbReference>
<dbReference type="Gene3D" id="3.40.50.720">
    <property type="entry name" value="NAD(P)-binding Rossmann-like Domain"/>
    <property type="match status" value="1"/>
</dbReference>
<proteinExistence type="inferred from homology"/>
<dbReference type="Pfam" id="PF22725">
    <property type="entry name" value="GFO_IDH_MocA_C3"/>
    <property type="match status" value="1"/>
</dbReference>
<dbReference type="PANTHER" id="PTHR22604">
    <property type="entry name" value="OXIDOREDUCTASES"/>
    <property type="match status" value="1"/>
</dbReference>
<gene>
    <name evidence="5" type="ORF">EJC50_20135</name>
</gene>
<dbReference type="EMBL" id="CP034437">
    <property type="protein sequence ID" value="AZN41724.1"/>
    <property type="molecule type" value="Genomic_DNA"/>
</dbReference>
<dbReference type="InterPro" id="IPR050984">
    <property type="entry name" value="Gfo/Idh/MocA_domain"/>
</dbReference>
<dbReference type="KEGG" id="palb:EJC50_20135"/>
<dbReference type="InterPro" id="IPR000683">
    <property type="entry name" value="Gfo/Idh/MocA-like_OxRdtase_N"/>
</dbReference>
<sequence>MAEQRIVKWGIMGPGGISDNFATELPYAPGAELVAVAGRSLDKAQAFAEKFSIPRAYGSCEELAADPDVEIVYIGTLHPIHVENALTLLRGGKSVLCEKPFTINAAEAREIADLAREKGLFLMEAMWTRYLPAIIKVREWLDSGAIGDVRIVKAEFGFDAGWNPEGRLLNKEKGGGTLLDAGIYPVSFASMVYGGEQPAKISSSVLIGETGVDEQFSLLFEYGNGRSASLHSAVRLSMTNEAVIYGTKGRIEIPRFLFAKAATLHVNGEEPVEFKQELEPSGHFYQAIEAMECLRTGRKESAALTVDETVRIMETLDRIREPWGLKYPSEA</sequence>
<evidence type="ECO:0000259" key="3">
    <source>
        <dbReference type="Pfam" id="PF01408"/>
    </source>
</evidence>
<evidence type="ECO:0000313" key="5">
    <source>
        <dbReference type="EMBL" id="AZN41724.1"/>
    </source>
</evidence>
<evidence type="ECO:0000256" key="1">
    <source>
        <dbReference type="ARBA" id="ARBA00010928"/>
    </source>
</evidence>
<accession>A0A3S9A7U3</accession>
<dbReference type="AlphaFoldDB" id="A0A3S9A7U3"/>
<dbReference type="Proteomes" id="UP000272528">
    <property type="component" value="Chromosome"/>
</dbReference>
<dbReference type="Gene3D" id="3.30.360.10">
    <property type="entry name" value="Dihydrodipicolinate Reductase, domain 2"/>
    <property type="match status" value="1"/>
</dbReference>
<keyword evidence="6" id="KW-1185">Reference proteome</keyword>
<dbReference type="InterPro" id="IPR036291">
    <property type="entry name" value="NAD(P)-bd_dom_sf"/>
</dbReference>
<evidence type="ECO:0000313" key="6">
    <source>
        <dbReference type="Proteomes" id="UP000272528"/>
    </source>
</evidence>